<evidence type="ECO:0000313" key="2">
    <source>
        <dbReference type="EMBL" id="CAG7716654.1"/>
    </source>
</evidence>
<gene>
    <name evidence="2" type="ORF">AFUS01_LOCUS6152</name>
</gene>
<feature type="region of interest" description="Disordered" evidence="1">
    <location>
        <begin position="1"/>
        <end position="39"/>
    </location>
</feature>
<organism evidence="2 3">
    <name type="scientific">Allacma fusca</name>
    <dbReference type="NCBI Taxonomy" id="39272"/>
    <lineage>
        <taxon>Eukaryota</taxon>
        <taxon>Metazoa</taxon>
        <taxon>Ecdysozoa</taxon>
        <taxon>Arthropoda</taxon>
        <taxon>Hexapoda</taxon>
        <taxon>Collembola</taxon>
        <taxon>Symphypleona</taxon>
        <taxon>Sminthuridae</taxon>
        <taxon>Allacma</taxon>
    </lineage>
</organism>
<feature type="compositionally biased region" description="Acidic residues" evidence="1">
    <location>
        <begin position="200"/>
        <end position="210"/>
    </location>
</feature>
<feature type="region of interest" description="Disordered" evidence="1">
    <location>
        <begin position="64"/>
        <end position="88"/>
    </location>
</feature>
<feature type="region of interest" description="Disordered" evidence="1">
    <location>
        <begin position="185"/>
        <end position="210"/>
    </location>
</feature>
<dbReference type="AlphaFoldDB" id="A0A8J2JLL6"/>
<sequence length="210" mass="22706">MKTSLENFNGSPVRSNSRRILSRQTRTESSGGPDGHTRRMELVRARAEMVDSIVRRRLLSLLKSERGGTGGQSKSKGETTGRSETSLKVSGCQPFPAFPTEDEGVDFSWIYCSGSQDGLGNYDGSLGDDGPGVDLVLEPFGFTKSVAPAGEEALKETEVVCDDILPNTVCPIDVAVKLQRIDVSPESGNISDDPSILSDSDMESFYDDEF</sequence>
<accession>A0A8J2JLL6</accession>
<feature type="compositionally biased region" description="Low complexity" evidence="1">
    <location>
        <begin position="190"/>
        <end position="199"/>
    </location>
</feature>
<feature type="compositionally biased region" description="Polar residues" evidence="1">
    <location>
        <begin position="1"/>
        <end position="15"/>
    </location>
</feature>
<evidence type="ECO:0000313" key="3">
    <source>
        <dbReference type="Proteomes" id="UP000708208"/>
    </source>
</evidence>
<evidence type="ECO:0000256" key="1">
    <source>
        <dbReference type="SAM" id="MobiDB-lite"/>
    </source>
</evidence>
<keyword evidence="3" id="KW-1185">Reference proteome</keyword>
<protein>
    <submittedName>
        <fullName evidence="2">Uncharacterized protein</fullName>
    </submittedName>
</protein>
<dbReference type="Proteomes" id="UP000708208">
    <property type="component" value="Unassembled WGS sequence"/>
</dbReference>
<name>A0A8J2JLL6_9HEXA</name>
<comment type="caution">
    <text evidence="2">The sequence shown here is derived from an EMBL/GenBank/DDBJ whole genome shotgun (WGS) entry which is preliminary data.</text>
</comment>
<dbReference type="EMBL" id="CAJVCH010040171">
    <property type="protein sequence ID" value="CAG7716654.1"/>
    <property type="molecule type" value="Genomic_DNA"/>
</dbReference>
<proteinExistence type="predicted"/>
<reference evidence="2" key="1">
    <citation type="submission" date="2021-06" db="EMBL/GenBank/DDBJ databases">
        <authorList>
            <person name="Hodson N. C."/>
            <person name="Mongue J. A."/>
            <person name="Jaron S. K."/>
        </authorList>
    </citation>
    <scope>NUCLEOTIDE SEQUENCE</scope>
</reference>